<evidence type="ECO:0000313" key="3">
    <source>
        <dbReference type="EMBL" id="ABG64603.1"/>
    </source>
</evidence>
<gene>
    <name evidence="3" type="ordered locus">Meso_3231</name>
</gene>
<dbReference type="OrthoDB" id="7427667at2"/>
<accession>Q11DC2</accession>
<evidence type="ECO:0000256" key="1">
    <source>
        <dbReference type="SAM" id="MobiDB-lite"/>
    </source>
</evidence>
<feature type="chain" id="PRO_5004180027" evidence="2">
    <location>
        <begin position="20"/>
        <end position="205"/>
    </location>
</feature>
<dbReference type="eggNOG" id="ENOG5030UZ1">
    <property type="taxonomic scope" value="Bacteria"/>
</dbReference>
<sequence precursor="true">MRCFIAVAVFLLLAGSSRAQEISSAYTQLDSDQHCAVLDRAEKGDGDWAELVCSGYKGFPVFLSYDDARESLFYGFPPQNGQRDWESFAAFNSAGPTVEWRIETNGDRELPFATIHRRFVSADPEKPDVQTEVLVVSRVGTHDGQQGCVVGYVVATSNPDANEKARRIADERARAFTCGTDQPAVESGSVPLPEVTRGGDSAPRP</sequence>
<evidence type="ECO:0000256" key="2">
    <source>
        <dbReference type="SAM" id="SignalP"/>
    </source>
</evidence>
<feature type="region of interest" description="Disordered" evidence="1">
    <location>
        <begin position="178"/>
        <end position="205"/>
    </location>
</feature>
<feature type="signal peptide" evidence="2">
    <location>
        <begin position="1"/>
        <end position="19"/>
    </location>
</feature>
<reference evidence="3" key="1">
    <citation type="submission" date="2006-06" db="EMBL/GenBank/DDBJ databases">
        <title>Complete sequence of chromosome of Chelativorans sp. BNC1.</title>
        <authorList>
            <consortium name="US DOE Joint Genome Institute"/>
            <person name="Copeland A."/>
            <person name="Lucas S."/>
            <person name="Lapidus A."/>
            <person name="Barry K."/>
            <person name="Detter J.C."/>
            <person name="Glavina del Rio T."/>
            <person name="Hammon N."/>
            <person name="Israni S."/>
            <person name="Dalin E."/>
            <person name="Tice H."/>
            <person name="Pitluck S."/>
            <person name="Chertkov O."/>
            <person name="Brettin T."/>
            <person name="Bruce D."/>
            <person name="Han C."/>
            <person name="Tapia R."/>
            <person name="Gilna P."/>
            <person name="Schmutz J."/>
            <person name="Larimer F."/>
            <person name="Land M."/>
            <person name="Hauser L."/>
            <person name="Kyrpides N."/>
            <person name="Mikhailova N."/>
            <person name="Richardson P."/>
        </authorList>
    </citation>
    <scope>NUCLEOTIDE SEQUENCE</scope>
    <source>
        <strain evidence="3">BNC1</strain>
    </source>
</reference>
<dbReference type="HOGENOM" id="CLU_113617_0_0_5"/>
<dbReference type="STRING" id="266779.Meso_3231"/>
<organism evidence="3">
    <name type="scientific">Chelativorans sp. (strain BNC1)</name>
    <dbReference type="NCBI Taxonomy" id="266779"/>
    <lineage>
        <taxon>Bacteria</taxon>
        <taxon>Pseudomonadati</taxon>
        <taxon>Pseudomonadota</taxon>
        <taxon>Alphaproteobacteria</taxon>
        <taxon>Hyphomicrobiales</taxon>
        <taxon>Phyllobacteriaceae</taxon>
        <taxon>Chelativorans</taxon>
    </lineage>
</organism>
<dbReference type="EMBL" id="CP000390">
    <property type="protein sequence ID" value="ABG64603.1"/>
    <property type="molecule type" value="Genomic_DNA"/>
</dbReference>
<keyword evidence="2" id="KW-0732">Signal</keyword>
<protein>
    <submittedName>
        <fullName evidence="3">Uncharacterized protein</fullName>
    </submittedName>
</protein>
<dbReference type="KEGG" id="mes:Meso_3231"/>
<name>Q11DC2_CHESB</name>
<proteinExistence type="predicted"/>
<dbReference type="AlphaFoldDB" id="Q11DC2"/>